<proteinExistence type="predicted"/>
<sequence length="33" mass="3717">MVAFNFISQSLGRMLIEYRPLFLQSGMVVAIIA</sequence>
<reference evidence="1" key="1">
    <citation type="submission" date="2014-11" db="EMBL/GenBank/DDBJ databases">
        <authorList>
            <person name="Amaro Gonzalez C."/>
        </authorList>
    </citation>
    <scope>NUCLEOTIDE SEQUENCE</scope>
</reference>
<dbReference type="AlphaFoldDB" id="A0A0E9P8E2"/>
<protein>
    <submittedName>
        <fullName evidence="1">Uncharacterized protein</fullName>
    </submittedName>
</protein>
<dbReference type="EMBL" id="GBXM01108424">
    <property type="protein sequence ID" value="JAH00153.1"/>
    <property type="molecule type" value="Transcribed_RNA"/>
</dbReference>
<reference evidence="1" key="2">
    <citation type="journal article" date="2015" name="Fish Shellfish Immunol.">
        <title>Early steps in the European eel (Anguilla anguilla)-Vibrio vulnificus interaction in the gills: Role of the RtxA13 toxin.</title>
        <authorList>
            <person name="Callol A."/>
            <person name="Pajuelo D."/>
            <person name="Ebbesson L."/>
            <person name="Teles M."/>
            <person name="MacKenzie S."/>
            <person name="Amaro C."/>
        </authorList>
    </citation>
    <scope>NUCLEOTIDE SEQUENCE</scope>
</reference>
<accession>A0A0E9P8E2</accession>
<evidence type="ECO:0000313" key="1">
    <source>
        <dbReference type="EMBL" id="JAH00153.1"/>
    </source>
</evidence>
<organism evidence="1">
    <name type="scientific">Anguilla anguilla</name>
    <name type="common">European freshwater eel</name>
    <name type="synonym">Muraena anguilla</name>
    <dbReference type="NCBI Taxonomy" id="7936"/>
    <lineage>
        <taxon>Eukaryota</taxon>
        <taxon>Metazoa</taxon>
        <taxon>Chordata</taxon>
        <taxon>Craniata</taxon>
        <taxon>Vertebrata</taxon>
        <taxon>Euteleostomi</taxon>
        <taxon>Actinopterygii</taxon>
        <taxon>Neopterygii</taxon>
        <taxon>Teleostei</taxon>
        <taxon>Anguilliformes</taxon>
        <taxon>Anguillidae</taxon>
        <taxon>Anguilla</taxon>
    </lineage>
</organism>
<name>A0A0E9P8E2_ANGAN</name>